<organism evidence="1 2">
    <name type="scientific">Nephila pilipes</name>
    <name type="common">Giant wood spider</name>
    <name type="synonym">Nephila maculata</name>
    <dbReference type="NCBI Taxonomy" id="299642"/>
    <lineage>
        <taxon>Eukaryota</taxon>
        <taxon>Metazoa</taxon>
        <taxon>Ecdysozoa</taxon>
        <taxon>Arthropoda</taxon>
        <taxon>Chelicerata</taxon>
        <taxon>Arachnida</taxon>
        <taxon>Araneae</taxon>
        <taxon>Araneomorphae</taxon>
        <taxon>Entelegynae</taxon>
        <taxon>Araneoidea</taxon>
        <taxon>Nephilidae</taxon>
        <taxon>Nephila</taxon>
    </lineage>
</organism>
<gene>
    <name evidence="1" type="ORF">NPIL_110981</name>
</gene>
<evidence type="ECO:0000313" key="1">
    <source>
        <dbReference type="EMBL" id="GFT32720.1"/>
    </source>
</evidence>
<name>A0A8X6NTU8_NEPPI</name>
<protein>
    <submittedName>
        <fullName evidence="1">Uncharacterized protein</fullName>
    </submittedName>
</protein>
<accession>A0A8X6NTU8</accession>
<sequence length="92" mass="10230">MVSASRGIAEARRISCRRQSMQRRCGAIYARAPPSALRVVPTPLRCYAGVACLRHSVRCKEADSKITAIAVRHGATLYTQAEDEADRRKRMV</sequence>
<comment type="caution">
    <text evidence="1">The sequence shown here is derived from an EMBL/GenBank/DDBJ whole genome shotgun (WGS) entry which is preliminary data.</text>
</comment>
<evidence type="ECO:0000313" key="2">
    <source>
        <dbReference type="Proteomes" id="UP000887013"/>
    </source>
</evidence>
<proteinExistence type="predicted"/>
<keyword evidence="2" id="KW-1185">Reference proteome</keyword>
<reference evidence="1" key="1">
    <citation type="submission" date="2020-08" db="EMBL/GenBank/DDBJ databases">
        <title>Multicomponent nature underlies the extraordinary mechanical properties of spider dragline silk.</title>
        <authorList>
            <person name="Kono N."/>
            <person name="Nakamura H."/>
            <person name="Mori M."/>
            <person name="Yoshida Y."/>
            <person name="Ohtoshi R."/>
            <person name="Malay A.D."/>
            <person name="Moran D.A.P."/>
            <person name="Tomita M."/>
            <person name="Numata K."/>
            <person name="Arakawa K."/>
        </authorList>
    </citation>
    <scope>NUCLEOTIDE SEQUENCE</scope>
</reference>
<dbReference type="Proteomes" id="UP000887013">
    <property type="component" value="Unassembled WGS sequence"/>
</dbReference>
<dbReference type="EMBL" id="BMAW01108181">
    <property type="protein sequence ID" value="GFT32720.1"/>
    <property type="molecule type" value="Genomic_DNA"/>
</dbReference>
<dbReference type="AlphaFoldDB" id="A0A8X6NTU8"/>